<feature type="signal peptide" evidence="1">
    <location>
        <begin position="1"/>
        <end position="22"/>
    </location>
</feature>
<evidence type="ECO:0000256" key="1">
    <source>
        <dbReference type="SAM" id="SignalP"/>
    </source>
</evidence>
<keyword evidence="1" id="KW-0732">Signal</keyword>
<accession>A0A4Z0C1I9</accession>
<gene>
    <name evidence="2" type="ORF">EZ313_01535</name>
</gene>
<comment type="caution">
    <text evidence="2">The sequence shown here is derived from an EMBL/GenBank/DDBJ whole genome shotgun (WGS) entry which is preliminary data.</text>
</comment>
<proteinExistence type="predicted"/>
<evidence type="ECO:0000313" key="3">
    <source>
        <dbReference type="Proteomes" id="UP000298180"/>
    </source>
</evidence>
<keyword evidence="3" id="KW-1185">Reference proteome</keyword>
<dbReference type="InterPro" id="IPR021727">
    <property type="entry name" value="DUF3299"/>
</dbReference>
<protein>
    <submittedName>
        <fullName evidence="2">DUF3299 domain-containing protein</fullName>
    </submittedName>
</protein>
<dbReference type="Proteomes" id="UP000298180">
    <property type="component" value="Unassembled WGS sequence"/>
</dbReference>
<dbReference type="OrthoDB" id="9784998at2"/>
<dbReference type="RefSeq" id="WP_135261464.1">
    <property type="nucleotide sequence ID" value="NZ_SMLM01000001.1"/>
</dbReference>
<dbReference type="EMBL" id="SMLM01000001">
    <property type="protein sequence ID" value="TFZ05383.1"/>
    <property type="molecule type" value="Genomic_DNA"/>
</dbReference>
<dbReference type="AlphaFoldDB" id="A0A4Z0C1I9"/>
<dbReference type="Pfam" id="PF11736">
    <property type="entry name" value="DUF3299"/>
    <property type="match status" value="1"/>
</dbReference>
<evidence type="ECO:0000313" key="2">
    <source>
        <dbReference type="EMBL" id="TFZ05383.1"/>
    </source>
</evidence>
<reference evidence="2 3" key="1">
    <citation type="submission" date="2019-03" db="EMBL/GenBank/DDBJ databases">
        <title>Ramlibacter henchirensis DSM 14656, whole genome shotgun sequence.</title>
        <authorList>
            <person name="Zhang X."/>
            <person name="Feng G."/>
            <person name="Zhu H."/>
        </authorList>
    </citation>
    <scope>NUCLEOTIDE SEQUENCE [LARGE SCALE GENOMIC DNA]</scope>
    <source>
        <strain evidence="2 3">DSM 14656</strain>
    </source>
</reference>
<dbReference type="Gene3D" id="2.40.50.870">
    <property type="entry name" value="Protein of unknown function (DUF3299)"/>
    <property type="match status" value="1"/>
</dbReference>
<feature type="chain" id="PRO_5021351647" evidence="1">
    <location>
        <begin position="23"/>
        <end position="176"/>
    </location>
</feature>
<organism evidence="2 3">
    <name type="scientific">Ramlibacter henchirensis</name>
    <dbReference type="NCBI Taxonomy" id="204072"/>
    <lineage>
        <taxon>Bacteria</taxon>
        <taxon>Pseudomonadati</taxon>
        <taxon>Pseudomonadota</taxon>
        <taxon>Betaproteobacteria</taxon>
        <taxon>Burkholderiales</taxon>
        <taxon>Comamonadaceae</taxon>
        <taxon>Ramlibacter</taxon>
    </lineage>
</organism>
<sequence length="176" mass="19406">MRSRVIAGLLFAFAWFATPLFAAAPAFQEIGWLALVPRDWKPQEKLDRKKAESLKDGDALAQEMMKELREVLDSAPTVPSLNGTRVRMPGFVVPLDTSRDGFSEFLLVPYHGACIHTPPPPANQIVHVVSRQPVKGFQSMSAVWVSGTMQVVRKDTGMGVSGYALELAAIEPYRPK</sequence>
<name>A0A4Z0C1I9_9BURK</name>